<dbReference type="PANTHER" id="PTHR43818">
    <property type="entry name" value="BCDNA.GH03377"/>
    <property type="match status" value="1"/>
</dbReference>
<name>A0ABS0H506_9ACTN</name>
<evidence type="ECO:0000259" key="2">
    <source>
        <dbReference type="Pfam" id="PF01408"/>
    </source>
</evidence>
<dbReference type="PANTHER" id="PTHR43818:SF11">
    <property type="entry name" value="BCDNA.GH03377"/>
    <property type="match status" value="1"/>
</dbReference>
<feature type="domain" description="Gfo/Idh/MocA-like oxidoreductase N-terminal" evidence="2">
    <location>
        <begin position="12"/>
        <end position="133"/>
    </location>
</feature>
<dbReference type="InterPro" id="IPR050463">
    <property type="entry name" value="Gfo/Idh/MocA_oxidrdct_glycsds"/>
</dbReference>
<keyword evidence="1" id="KW-0560">Oxidoreductase</keyword>
<evidence type="ECO:0000313" key="3">
    <source>
        <dbReference type="EMBL" id="MBF9133543.1"/>
    </source>
</evidence>
<evidence type="ECO:0000256" key="1">
    <source>
        <dbReference type="ARBA" id="ARBA00023002"/>
    </source>
</evidence>
<dbReference type="Gene3D" id="3.30.360.10">
    <property type="entry name" value="Dihydrodipicolinate Reductase, domain 2"/>
    <property type="match status" value="1"/>
</dbReference>
<accession>A0ABS0H506</accession>
<dbReference type="Proteomes" id="UP000638560">
    <property type="component" value="Unassembled WGS sequence"/>
</dbReference>
<gene>
    <name evidence="3" type="ORF">I0C86_32090</name>
</gene>
<dbReference type="Gene3D" id="3.40.50.720">
    <property type="entry name" value="NAD(P)-binding Rossmann-like Domain"/>
    <property type="match status" value="1"/>
</dbReference>
<dbReference type="Pfam" id="PF01408">
    <property type="entry name" value="GFO_IDH_MocA"/>
    <property type="match status" value="1"/>
</dbReference>
<proteinExistence type="predicted"/>
<dbReference type="InterPro" id="IPR036291">
    <property type="entry name" value="NAD(P)-bd_dom_sf"/>
</dbReference>
<protein>
    <submittedName>
        <fullName evidence="3">Gfo/Idh/MocA family oxidoreductase</fullName>
    </submittedName>
</protein>
<sequence length="440" mass="45402">MTGRDRIGARPRVALVGASGHGIWHRRTMAPLHDAGRLELAALVDVRPVEAAPDAPVPPGTRVFTDHREMLRAVRPDVVVICTPPHTHLPIALDALAAGADLLLEKPPVLSLAEHRTLAAALARTGRVAQIGFQALGSVALRELTSAIADGRLGQLTGISTVASWQRTDGYYARSPWAGRRTLEGRPALDGVLVNPLAHAVMQCLAVASSAVAAGVVATPAGGTGGRVDGAVPVSGIGGRVDGAVPVSGIDGAAPGWPVQAELERYRTRPIEVDDTASLRVTLGCGLPVVAAVTLAGEDFIAGEVIVHGTTGQAVLEYTTDRLTLPGDPGPREVPGRTGLLENLLDHRDDPVAVPLIVPLSRTAGFTALAQMIRAAPEPALVGGERVVASGEPPDRVLTIRGINAALRRAAAEGALLSELGVPWAVKPHRATVDGGNGGK</sequence>
<dbReference type="RefSeq" id="WP_196205046.1">
    <property type="nucleotide sequence ID" value="NZ_JADPUN010000276.1"/>
</dbReference>
<evidence type="ECO:0000313" key="4">
    <source>
        <dbReference type="Proteomes" id="UP000638560"/>
    </source>
</evidence>
<organism evidence="3 4">
    <name type="scientific">Plantactinospora alkalitolerans</name>
    <dbReference type="NCBI Taxonomy" id="2789879"/>
    <lineage>
        <taxon>Bacteria</taxon>
        <taxon>Bacillati</taxon>
        <taxon>Actinomycetota</taxon>
        <taxon>Actinomycetes</taxon>
        <taxon>Micromonosporales</taxon>
        <taxon>Micromonosporaceae</taxon>
        <taxon>Plantactinospora</taxon>
    </lineage>
</organism>
<reference evidence="3 4" key="1">
    <citation type="submission" date="2020-11" db="EMBL/GenBank/DDBJ databases">
        <title>A novel isolate from a Black sea contaminated sediment with potential to produce alkanes: Plantactinospora alkalitolerans sp. nov.</title>
        <authorList>
            <person name="Carro L."/>
            <person name="Veyisoglu A."/>
            <person name="Guven K."/>
            <person name="Schumann P."/>
            <person name="Klenk H.-P."/>
            <person name="Sahin N."/>
        </authorList>
    </citation>
    <scope>NUCLEOTIDE SEQUENCE [LARGE SCALE GENOMIC DNA]</scope>
    <source>
        <strain evidence="3 4">S1510</strain>
    </source>
</reference>
<dbReference type="SUPFAM" id="SSF51735">
    <property type="entry name" value="NAD(P)-binding Rossmann-fold domains"/>
    <property type="match status" value="1"/>
</dbReference>
<dbReference type="EMBL" id="JADPUN010000276">
    <property type="protein sequence ID" value="MBF9133543.1"/>
    <property type="molecule type" value="Genomic_DNA"/>
</dbReference>
<dbReference type="InterPro" id="IPR000683">
    <property type="entry name" value="Gfo/Idh/MocA-like_OxRdtase_N"/>
</dbReference>
<comment type="caution">
    <text evidence="3">The sequence shown here is derived from an EMBL/GenBank/DDBJ whole genome shotgun (WGS) entry which is preliminary data.</text>
</comment>
<dbReference type="SUPFAM" id="SSF55347">
    <property type="entry name" value="Glyceraldehyde-3-phosphate dehydrogenase-like, C-terminal domain"/>
    <property type="match status" value="1"/>
</dbReference>
<keyword evidence="4" id="KW-1185">Reference proteome</keyword>